<proteinExistence type="predicted"/>
<dbReference type="RefSeq" id="WP_204519085.1">
    <property type="nucleotide sequence ID" value="NZ_BAABIN010000003.1"/>
</dbReference>
<protein>
    <recommendedName>
        <fullName evidence="4">Cytochrome c oxidase subunit 2A</fullName>
    </recommendedName>
</protein>
<keyword evidence="1" id="KW-1133">Transmembrane helix</keyword>
<gene>
    <name evidence="2" type="ORF">JOD01_003014</name>
</gene>
<comment type="caution">
    <text evidence="2">The sequence shown here is derived from an EMBL/GenBank/DDBJ whole genome shotgun (WGS) entry which is preliminary data.</text>
</comment>
<evidence type="ECO:0000256" key="1">
    <source>
        <dbReference type="SAM" id="Phobius"/>
    </source>
</evidence>
<dbReference type="EMBL" id="JAFBEB010000011">
    <property type="protein sequence ID" value="MBM7591375.1"/>
    <property type="molecule type" value="Genomic_DNA"/>
</dbReference>
<name>A0A939BQ93_9BACL</name>
<evidence type="ECO:0000313" key="3">
    <source>
        <dbReference type="Proteomes" id="UP000717624"/>
    </source>
</evidence>
<dbReference type="Proteomes" id="UP000717624">
    <property type="component" value="Unassembled WGS sequence"/>
</dbReference>
<organism evidence="2 3">
    <name type="scientific">Brevibacillus fulvus</name>
    <dbReference type="NCBI Taxonomy" id="1125967"/>
    <lineage>
        <taxon>Bacteria</taxon>
        <taxon>Bacillati</taxon>
        <taxon>Bacillota</taxon>
        <taxon>Bacilli</taxon>
        <taxon>Bacillales</taxon>
        <taxon>Paenibacillaceae</taxon>
        <taxon>Brevibacillus</taxon>
    </lineage>
</organism>
<keyword evidence="1" id="KW-0812">Transmembrane</keyword>
<keyword evidence="3" id="KW-1185">Reference proteome</keyword>
<evidence type="ECO:0008006" key="4">
    <source>
        <dbReference type="Google" id="ProtNLM"/>
    </source>
</evidence>
<dbReference type="AlphaFoldDB" id="A0A939BQ93"/>
<keyword evidence="1" id="KW-0472">Membrane</keyword>
<accession>A0A939BQ93</accession>
<feature type="transmembrane region" description="Helical" evidence="1">
    <location>
        <begin position="15"/>
        <end position="37"/>
    </location>
</feature>
<reference evidence="2" key="1">
    <citation type="submission" date="2021-01" db="EMBL/GenBank/DDBJ databases">
        <title>Genomic Encyclopedia of Type Strains, Phase IV (KMG-IV): sequencing the most valuable type-strain genomes for metagenomic binning, comparative biology and taxonomic classification.</title>
        <authorList>
            <person name="Goeker M."/>
        </authorList>
    </citation>
    <scope>NUCLEOTIDE SEQUENCE</scope>
    <source>
        <strain evidence="2">DSM 25523</strain>
    </source>
</reference>
<evidence type="ECO:0000313" key="2">
    <source>
        <dbReference type="EMBL" id="MBM7591375.1"/>
    </source>
</evidence>
<sequence>MKQSKKDGSNLKGTLVSVFALGLLIVASWLAMFALYWSRQ</sequence>